<sequence>MAQVLQAGDAFQPLQQAFFLFPGEPQDALVSHGVGEQGVVLADAGARRAGDSDRNLNGKAHRCPGKIRPGRDGASHASSRLQRGQGESPGQLPSLQCGLPDAAGCGGRGSDSMALGVAAAPVANRGSAIKACLKTFPEAASPVDDKTRTFAQDDRINLEFNYKGAKL</sequence>
<proteinExistence type="predicted"/>
<name>A9U839_PHYPA</name>
<reference evidence="2" key="1">
    <citation type="journal article" date="2008" name="Science">
        <title>The Physcomitrella genome reveals evolutionary insights into the conquest of land by plants.</title>
        <authorList>
            <person name="Rensing S."/>
            <person name="Lang D."/>
            <person name="Zimmer A."/>
            <person name="Terry A."/>
            <person name="Salamov A."/>
            <person name="Shapiro H."/>
            <person name="Nishiyama T."/>
            <person name="Perroud P.-F."/>
            <person name="Lindquist E."/>
            <person name="Kamisugi Y."/>
            <person name="Tanahashi T."/>
            <person name="Sakakibara K."/>
            <person name="Fujita T."/>
            <person name="Oishi K."/>
            <person name="Shin-I T."/>
            <person name="Kuroki Y."/>
            <person name="Toyoda A."/>
            <person name="Suzuki Y."/>
            <person name="Hashimoto A."/>
            <person name="Yamaguchi K."/>
            <person name="Sugano A."/>
            <person name="Kohara Y."/>
            <person name="Fujiyama A."/>
            <person name="Anterola A."/>
            <person name="Aoki S."/>
            <person name="Ashton N."/>
            <person name="Barbazuk W.B."/>
            <person name="Barker E."/>
            <person name="Bennetzen J."/>
            <person name="Bezanilla M."/>
            <person name="Blankenship R."/>
            <person name="Cho S.H."/>
            <person name="Dutcher S."/>
            <person name="Estelle M."/>
            <person name="Fawcett J.A."/>
            <person name="Gundlach H."/>
            <person name="Hanada K."/>
            <person name="Heyl A."/>
            <person name="Hicks K.A."/>
            <person name="Hugh J."/>
            <person name="Lohr M."/>
            <person name="Mayer K."/>
            <person name="Melkozernov A."/>
            <person name="Murata T."/>
            <person name="Nelson D."/>
            <person name="Pils B."/>
            <person name="Prigge M."/>
            <person name="Reiss B."/>
            <person name="Renner T."/>
            <person name="Rombauts S."/>
            <person name="Rushton P."/>
            <person name="Sanderfoot A."/>
            <person name="Schween G."/>
            <person name="Shiu S.-H."/>
            <person name="Stueber K."/>
            <person name="Theodoulou F.L."/>
            <person name="Tu H."/>
            <person name="Van de Peer Y."/>
            <person name="Verrier P.J."/>
            <person name="Waters E."/>
            <person name="Wood A."/>
            <person name="Yang L."/>
            <person name="Cove D."/>
            <person name="Cuming A."/>
            <person name="Hasebe M."/>
            <person name="Lucas S."/>
            <person name="Mishler D.B."/>
            <person name="Reski R."/>
            <person name="Grigoriev I."/>
            <person name="Quatrano R.S."/>
            <person name="Boore J.L."/>
        </authorList>
    </citation>
    <scope>NUCLEOTIDE SEQUENCE [LARGE SCALE GENOMIC DNA]</scope>
</reference>
<dbReference type="EMBL" id="DS546806">
    <property type="protein sequence ID" value="EDQ48164.1"/>
    <property type="molecule type" value="Genomic_DNA"/>
</dbReference>
<feature type="region of interest" description="Disordered" evidence="1">
    <location>
        <begin position="47"/>
        <end position="95"/>
    </location>
</feature>
<gene>
    <name evidence="2" type="ORF">PHYPADRAFT_104206</name>
</gene>
<organism>
    <name type="scientific">Physcomitrium patens</name>
    <name type="common">Spreading-leaved earth moss</name>
    <name type="synonym">Physcomitrella patens</name>
    <dbReference type="NCBI Taxonomy" id="3218"/>
    <lineage>
        <taxon>Eukaryota</taxon>
        <taxon>Viridiplantae</taxon>
        <taxon>Streptophyta</taxon>
        <taxon>Embryophyta</taxon>
        <taxon>Bryophyta</taxon>
        <taxon>Bryophytina</taxon>
        <taxon>Bryopsida</taxon>
        <taxon>Funariidae</taxon>
        <taxon>Funariales</taxon>
        <taxon>Funariaceae</taxon>
        <taxon>Physcomitrium</taxon>
    </lineage>
</organism>
<evidence type="ECO:0000313" key="2">
    <source>
        <dbReference type="EMBL" id="EDQ48164.1"/>
    </source>
</evidence>
<accession>A9U839</accession>
<evidence type="ECO:0000256" key="1">
    <source>
        <dbReference type="SAM" id="MobiDB-lite"/>
    </source>
</evidence>
<protein>
    <submittedName>
        <fullName evidence="2">Predicted protein</fullName>
    </submittedName>
</protein>
<feature type="compositionally biased region" description="Basic and acidic residues" evidence="1">
    <location>
        <begin position="47"/>
        <end position="56"/>
    </location>
</feature>
<feature type="non-terminal residue" evidence="2">
    <location>
        <position position="167"/>
    </location>
</feature>
<dbReference type="AlphaFoldDB" id="A9U839"/>